<name>A0ACC1S9S4_9HYPO</name>
<evidence type="ECO:0000313" key="2">
    <source>
        <dbReference type="Proteomes" id="UP001148629"/>
    </source>
</evidence>
<proteinExistence type="predicted"/>
<reference evidence="1" key="1">
    <citation type="submission" date="2022-08" db="EMBL/GenBank/DDBJ databases">
        <title>Genome Sequence of Fusarium decemcellulare.</title>
        <authorList>
            <person name="Buettner E."/>
        </authorList>
    </citation>
    <scope>NUCLEOTIDE SEQUENCE</scope>
    <source>
        <strain evidence="1">Babe19</strain>
    </source>
</reference>
<dbReference type="EMBL" id="JANRMS010000741">
    <property type="protein sequence ID" value="KAJ3535007.1"/>
    <property type="molecule type" value="Genomic_DNA"/>
</dbReference>
<comment type="caution">
    <text evidence="1">The sequence shown here is derived from an EMBL/GenBank/DDBJ whole genome shotgun (WGS) entry which is preliminary data.</text>
</comment>
<evidence type="ECO:0000313" key="1">
    <source>
        <dbReference type="EMBL" id="KAJ3535007.1"/>
    </source>
</evidence>
<gene>
    <name evidence="1" type="ORF">NM208_g7310</name>
</gene>
<dbReference type="Proteomes" id="UP001148629">
    <property type="component" value="Unassembled WGS sequence"/>
</dbReference>
<protein>
    <submittedName>
        <fullName evidence="1">Uncharacterized protein</fullName>
    </submittedName>
</protein>
<keyword evidence="2" id="KW-1185">Reference proteome</keyword>
<accession>A0ACC1S9S4</accession>
<sequence length="885" mass="99052">MSTTVSMTQTVDARYETKDLVDFDTSITYGDWRDEFHKTGCVLIKNVISPERAQYYCDKQIEWLKKFDLGFDEKDPSTWTADHLPVSFKGGMYYSYGATHENMAWEARTEPKVVEIFEKLWGTKELLCSFDGLNVSMPNRKDISWSPWPHCDQNPERKGMQAVQGLLNFAPNGPKDGGLMLMKGSSKLFNEFFAHKRESADHEDAPPPEIKYMDLFIFSEKDVKWFEERGCEMIKVNMEPGDFVLWDSRTMHYARFPEGDQIRHVQYVCMTPRKFATKEALEAKKYCFENFVGTTHWPHCNIRLAQEKPMRNGEVCHKYRTEPFEKPVVTEQILRLAGLIAMDNKPVAMDSKNSANHVENVDLDIETSEAVHVTKSKVNVSGTVKLTEGTIVYIPTPTANPQDPLNMKTWQKGIVLVVISLFSTIGLALVSGFGGLLGFYIPGYADAGKGYADITHLMTYPSLFMGIGNLIGMPLGIAVGRRIVLLGATIIMIASAGLCAGAKNYEWHLAGRIILGLAAGQSEALVPMITQEIFFLHERSRSMMVQQTIQTIATAVFVIFAGPIAGAISPEWWYGLGACLSGLSFILAFFFVPETKYDRPQSSFQGAESDQSEDDKSLTICTQRPELDFVNFQPRTWRSDMRLWVGEPEWYKIVDIFLQTFGLLLFPNVLWALCLNGLTLGVNIAIGTTYGTIVTSPPYNWPQTSASYVNAGQIVTSLVALPFFGFGSDKIITFFAKKRDGIHEPEIRLIPLILPIIVGVFTSVIYGLGASNPDDYHWFVYVWGVAAYYFTFVGANIVAITYLLDSYPQRAGPLLVIICAFRGVISFGVSYGISPFIEKSGYDGAFGVFGGLTGVFGLLGIPIYIWGKQIRRVTGRYSVDKSKNE</sequence>
<organism evidence="1 2">
    <name type="scientific">Fusarium decemcellulare</name>
    <dbReference type="NCBI Taxonomy" id="57161"/>
    <lineage>
        <taxon>Eukaryota</taxon>
        <taxon>Fungi</taxon>
        <taxon>Dikarya</taxon>
        <taxon>Ascomycota</taxon>
        <taxon>Pezizomycotina</taxon>
        <taxon>Sordariomycetes</taxon>
        <taxon>Hypocreomycetidae</taxon>
        <taxon>Hypocreales</taxon>
        <taxon>Nectriaceae</taxon>
        <taxon>Fusarium</taxon>
        <taxon>Fusarium decemcellulare species complex</taxon>
    </lineage>
</organism>